<keyword evidence="7 8" id="KW-0472">Membrane</keyword>
<dbReference type="Pfam" id="PF03845">
    <property type="entry name" value="Spore_permease"/>
    <property type="match status" value="1"/>
</dbReference>
<feature type="transmembrane region" description="Helical" evidence="8">
    <location>
        <begin position="75"/>
        <end position="98"/>
    </location>
</feature>
<keyword evidence="3" id="KW-0813">Transport</keyword>
<dbReference type="InterPro" id="IPR004761">
    <property type="entry name" value="Spore_GerAB"/>
</dbReference>
<dbReference type="PANTHER" id="PTHR34975:SF2">
    <property type="entry name" value="SPORE GERMINATION PROTEIN A2"/>
    <property type="match status" value="1"/>
</dbReference>
<keyword evidence="6 8" id="KW-1133">Transmembrane helix</keyword>
<evidence type="ECO:0000313" key="9">
    <source>
        <dbReference type="EMBL" id="SQI52447.1"/>
    </source>
</evidence>
<dbReference type="KEGG" id="blen:NCTC4824_00425"/>
<evidence type="ECO:0000256" key="1">
    <source>
        <dbReference type="ARBA" id="ARBA00004141"/>
    </source>
</evidence>
<feature type="transmembrane region" description="Helical" evidence="8">
    <location>
        <begin position="135"/>
        <end position="154"/>
    </location>
</feature>
<evidence type="ECO:0000256" key="3">
    <source>
        <dbReference type="ARBA" id="ARBA00022448"/>
    </source>
</evidence>
<keyword evidence="4" id="KW-0309">Germination</keyword>
<dbReference type="AlphaFoldDB" id="A0A2X4VJW7"/>
<feature type="transmembrane region" description="Helical" evidence="8">
    <location>
        <begin position="185"/>
        <end position="203"/>
    </location>
</feature>
<comment type="subcellular location">
    <subcellularLocation>
        <location evidence="1">Membrane</location>
        <topology evidence="1">Multi-pass membrane protein</topology>
    </subcellularLocation>
</comment>
<dbReference type="GO" id="GO:0016020">
    <property type="term" value="C:membrane"/>
    <property type="evidence" value="ECO:0007669"/>
    <property type="project" value="UniProtKB-SubCell"/>
</dbReference>
<protein>
    <submittedName>
        <fullName evidence="9">Spore germination protein</fullName>
    </submittedName>
</protein>
<feature type="transmembrane region" description="Helical" evidence="8">
    <location>
        <begin position="265"/>
        <end position="285"/>
    </location>
</feature>
<evidence type="ECO:0000256" key="8">
    <source>
        <dbReference type="SAM" id="Phobius"/>
    </source>
</evidence>
<dbReference type="RefSeq" id="WP_066143100.1">
    <property type="nucleotide sequence ID" value="NZ_CBCSGM010000002.1"/>
</dbReference>
<evidence type="ECO:0000256" key="4">
    <source>
        <dbReference type="ARBA" id="ARBA00022544"/>
    </source>
</evidence>
<evidence type="ECO:0000256" key="7">
    <source>
        <dbReference type="ARBA" id="ARBA00023136"/>
    </source>
</evidence>
<evidence type="ECO:0000256" key="5">
    <source>
        <dbReference type="ARBA" id="ARBA00022692"/>
    </source>
</evidence>
<accession>A0A2X4VJW7</accession>
<feature type="transmembrane region" description="Helical" evidence="8">
    <location>
        <begin position="7"/>
        <end position="28"/>
    </location>
</feature>
<keyword evidence="5 8" id="KW-0812">Transmembrane</keyword>
<reference evidence="9 10" key="1">
    <citation type="submission" date="2018-06" db="EMBL/GenBank/DDBJ databases">
        <authorList>
            <consortium name="Pathogen Informatics"/>
            <person name="Doyle S."/>
        </authorList>
    </citation>
    <scope>NUCLEOTIDE SEQUENCE [LARGE SCALE GENOMIC DNA]</scope>
    <source>
        <strain evidence="9 10">NCTC4824</strain>
    </source>
</reference>
<keyword evidence="10" id="KW-1185">Reference proteome</keyword>
<feature type="transmembrane region" description="Helical" evidence="8">
    <location>
        <begin position="110"/>
        <end position="128"/>
    </location>
</feature>
<evidence type="ECO:0000256" key="2">
    <source>
        <dbReference type="ARBA" id="ARBA00007998"/>
    </source>
</evidence>
<dbReference type="GO" id="GO:0009847">
    <property type="term" value="P:spore germination"/>
    <property type="evidence" value="ECO:0007669"/>
    <property type="project" value="InterPro"/>
</dbReference>
<comment type="similarity">
    <text evidence="2">Belongs to the amino acid-polyamine-organocation (APC) superfamily. Spore germination protein (SGP) (TC 2.A.3.9) family.</text>
</comment>
<dbReference type="STRING" id="1348624.GCA_001591545_02777"/>
<dbReference type="Proteomes" id="UP000249134">
    <property type="component" value="Chromosome 1"/>
</dbReference>
<name>A0A2X4VJW7_LEDLE</name>
<gene>
    <name evidence="9" type="primary">gerSB</name>
    <name evidence="9" type="ORF">NCTC4824_00425</name>
</gene>
<feature type="transmembrane region" description="Helical" evidence="8">
    <location>
        <begin position="34"/>
        <end position="55"/>
    </location>
</feature>
<sequence length="373" mass="42679">MSRFIFYLILVNLITNMIAITPRILIIGSKSGTVLAIVLALVIGMVLTYTIVRLFSQFPGQGLPEIMKKTMPKWISTPILLFFSLAWYFAGLIVILIYTVITIRFLTPEMPIFVIFLAFLLIVTYGVYMSTDKILYFSEIVFIISMPFIFFVLLKGYASTDLNWDYIRVAALHINHLPNYTSFSTSLYIVIGAANLVIFNRYFTKPKKPTGKGMALLTLICTFILLTTYFLPIGFGGFDSLDNVLFPWITTSDSIRMKFGIVERIVFLFIGFFFALGVVSTTTLWHVSMQLLSSTFYFKRFKFKSFNLTLPFFMFLFWIVAMYTTREITIDGLFKSVEFFDKIFLPILLVLLIGSLLLAKRRGSASTCPKSKK</sequence>
<dbReference type="EMBL" id="LS483476">
    <property type="protein sequence ID" value="SQI52447.1"/>
    <property type="molecule type" value="Genomic_DNA"/>
</dbReference>
<feature type="transmembrane region" description="Helical" evidence="8">
    <location>
        <begin position="343"/>
        <end position="359"/>
    </location>
</feature>
<evidence type="ECO:0000313" key="10">
    <source>
        <dbReference type="Proteomes" id="UP000249134"/>
    </source>
</evidence>
<organism evidence="9 10">
    <name type="scientific">Lederbergia lenta</name>
    <name type="common">Bacillus lentus</name>
    <dbReference type="NCBI Taxonomy" id="1467"/>
    <lineage>
        <taxon>Bacteria</taxon>
        <taxon>Bacillati</taxon>
        <taxon>Bacillota</taxon>
        <taxon>Bacilli</taxon>
        <taxon>Bacillales</taxon>
        <taxon>Bacillaceae</taxon>
        <taxon>Lederbergia</taxon>
    </lineage>
</organism>
<feature type="transmembrane region" description="Helical" evidence="8">
    <location>
        <begin position="215"/>
        <end position="238"/>
    </location>
</feature>
<feature type="transmembrane region" description="Helical" evidence="8">
    <location>
        <begin position="306"/>
        <end position="323"/>
    </location>
</feature>
<proteinExistence type="inferred from homology"/>
<evidence type="ECO:0000256" key="6">
    <source>
        <dbReference type="ARBA" id="ARBA00022989"/>
    </source>
</evidence>
<dbReference type="PANTHER" id="PTHR34975">
    <property type="entry name" value="SPORE GERMINATION PROTEIN A2"/>
    <property type="match status" value="1"/>
</dbReference>